<keyword evidence="7" id="KW-1185">Reference proteome</keyword>
<evidence type="ECO:0000313" key="7">
    <source>
        <dbReference type="Proteomes" id="UP000552644"/>
    </source>
</evidence>
<evidence type="ECO:0000256" key="2">
    <source>
        <dbReference type="ARBA" id="ARBA00023015"/>
    </source>
</evidence>
<dbReference type="EMBL" id="JACHJP010000002">
    <property type="protein sequence ID" value="MBB4915258.1"/>
    <property type="molecule type" value="Genomic_DNA"/>
</dbReference>
<reference evidence="6 7" key="1">
    <citation type="submission" date="2020-08" db="EMBL/GenBank/DDBJ databases">
        <title>Genomic Encyclopedia of Type Strains, Phase III (KMG-III): the genomes of soil and plant-associated and newly described type strains.</title>
        <authorList>
            <person name="Whitman W."/>
        </authorList>
    </citation>
    <scope>NUCLEOTIDE SEQUENCE [LARGE SCALE GENOMIC DNA]</scope>
    <source>
        <strain evidence="6 7">CECT 8840</strain>
    </source>
</reference>
<evidence type="ECO:0000259" key="5">
    <source>
        <dbReference type="PROSITE" id="PS50931"/>
    </source>
</evidence>
<dbReference type="GO" id="GO:0003677">
    <property type="term" value="F:DNA binding"/>
    <property type="evidence" value="ECO:0007669"/>
    <property type="project" value="UniProtKB-KW"/>
</dbReference>
<dbReference type="InterPro" id="IPR005119">
    <property type="entry name" value="LysR_subst-bd"/>
</dbReference>
<comment type="caution">
    <text evidence="6">The sequence shown here is derived from an EMBL/GenBank/DDBJ whole genome shotgun (WGS) entry which is preliminary data.</text>
</comment>
<dbReference type="SUPFAM" id="SSF46785">
    <property type="entry name" value="Winged helix' DNA-binding domain"/>
    <property type="match status" value="1"/>
</dbReference>
<dbReference type="AlphaFoldDB" id="A0A7W7QKL2"/>
<dbReference type="Gene3D" id="3.40.190.290">
    <property type="match status" value="1"/>
</dbReference>
<accession>A0A7W7QKL2</accession>
<keyword evidence="4" id="KW-0804">Transcription</keyword>
<comment type="similarity">
    <text evidence="1">Belongs to the LysR transcriptional regulatory family.</text>
</comment>
<name>A0A7W7QKL2_9ACTN</name>
<gene>
    <name evidence="6" type="ORF">FHS44_002343</name>
</gene>
<evidence type="ECO:0000256" key="4">
    <source>
        <dbReference type="ARBA" id="ARBA00023163"/>
    </source>
</evidence>
<dbReference type="InterPro" id="IPR000847">
    <property type="entry name" value="LysR_HTH_N"/>
</dbReference>
<dbReference type="Pfam" id="PF00126">
    <property type="entry name" value="HTH_1"/>
    <property type="match status" value="1"/>
</dbReference>
<organism evidence="6 7">
    <name type="scientific">Streptosporangium saharense</name>
    <dbReference type="NCBI Taxonomy" id="1706840"/>
    <lineage>
        <taxon>Bacteria</taxon>
        <taxon>Bacillati</taxon>
        <taxon>Actinomycetota</taxon>
        <taxon>Actinomycetes</taxon>
        <taxon>Streptosporangiales</taxon>
        <taxon>Streptosporangiaceae</taxon>
        <taxon>Streptosporangium</taxon>
    </lineage>
</organism>
<dbReference type="PROSITE" id="PS50931">
    <property type="entry name" value="HTH_LYSR"/>
    <property type="match status" value="1"/>
</dbReference>
<dbReference type="Pfam" id="PF03466">
    <property type="entry name" value="LysR_substrate"/>
    <property type="match status" value="1"/>
</dbReference>
<dbReference type="PANTHER" id="PTHR30346">
    <property type="entry name" value="TRANSCRIPTIONAL DUAL REGULATOR HCAR-RELATED"/>
    <property type="match status" value="1"/>
</dbReference>
<dbReference type="PANTHER" id="PTHR30346:SF30">
    <property type="entry name" value="SMALL NEUTRAL PROTEASE REGULATORY PROTEIN"/>
    <property type="match status" value="1"/>
</dbReference>
<dbReference type="Proteomes" id="UP000552644">
    <property type="component" value="Unassembled WGS sequence"/>
</dbReference>
<protein>
    <submittedName>
        <fullName evidence="6">Molybdate transport repressor ModE-like protein</fullName>
    </submittedName>
</protein>
<evidence type="ECO:0000256" key="3">
    <source>
        <dbReference type="ARBA" id="ARBA00023125"/>
    </source>
</evidence>
<keyword evidence="2" id="KW-0805">Transcription regulation</keyword>
<keyword evidence="3" id="KW-0238">DNA-binding</keyword>
<dbReference type="Gene3D" id="1.10.10.10">
    <property type="entry name" value="Winged helix-like DNA-binding domain superfamily/Winged helix DNA-binding domain"/>
    <property type="match status" value="1"/>
</dbReference>
<dbReference type="RefSeq" id="WP_184713943.1">
    <property type="nucleotide sequence ID" value="NZ_JACHJP010000002.1"/>
</dbReference>
<sequence length="320" mass="35580">MDMEMRHLRVIHAIAEHGSISKAASSLGLSQPALAGQLQRIERMLGGQLFERAHEGSRPTALGGWILERSGSLLHAFGTLQRDARHYIERGTGKPLVRVGCAPMSLAGYVSNCMYDLVPGVDFTIRTEESMDTLHSFMETGRLELAVLGDYPGYELTPPPGVVYEVPVIEPIFVGLAENHPLAGREEIDLADLADDDWAMPPQAEMGHREHFWDACRKHGFAPKLTFSISPALAYDLIKAGRCVGMFQAIYQPHPGIVVRPLVGTPMLFRYIIAWTRHGPLAEHVVSLISSAIRRYWSEALKVPVYASWLERHGQPLRFP</sequence>
<evidence type="ECO:0000256" key="1">
    <source>
        <dbReference type="ARBA" id="ARBA00009437"/>
    </source>
</evidence>
<proteinExistence type="inferred from homology"/>
<feature type="domain" description="HTH lysR-type" evidence="5">
    <location>
        <begin position="3"/>
        <end position="60"/>
    </location>
</feature>
<dbReference type="GO" id="GO:0032993">
    <property type="term" value="C:protein-DNA complex"/>
    <property type="evidence" value="ECO:0007669"/>
    <property type="project" value="TreeGrafter"/>
</dbReference>
<dbReference type="PRINTS" id="PR00039">
    <property type="entry name" value="HTHLYSR"/>
</dbReference>
<dbReference type="InterPro" id="IPR036390">
    <property type="entry name" value="WH_DNA-bd_sf"/>
</dbReference>
<dbReference type="SUPFAM" id="SSF53850">
    <property type="entry name" value="Periplasmic binding protein-like II"/>
    <property type="match status" value="1"/>
</dbReference>
<dbReference type="InterPro" id="IPR036388">
    <property type="entry name" value="WH-like_DNA-bd_sf"/>
</dbReference>
<dbReference type="GO" id="GO:0003700">
    <property type="term" value="F:DNA-binding transcription factor activity"/>
    <property type="evidence" value="ECO:0007669"/>
    <property type="project" value="InterPro"/>
</dbReference>
<evidence type="ECO:0000313" key="6">
    <source>
        <dbReference type="EMBL" id="MBB4915258.1"/>
    </source>
</evidence>